<protein>
    <submittedName>
        <fullName evidence="2">Putative structural protein</fullName>
    </submittedName>
</protein>
<name>A0A218MM54_9VIRU</name>
<feature type="region of interest" description="Disordered" evidence="1">
    <location>
        <begin position="1"/>
        <end position="90"/>
    </location>
</feature>
<accession>A0A218MM54</accession>
<organism evidence="2">
    <name type="scientific">uncultured virus</name>
    <dbReference type="NCBI Taxonomy" id="340016"/>
    <lineage>
        <taxon>Viruses</taxon>
        <taxon>environmental samples</taxon>
    </lineage>
</organism>
<feature type="compositionally biased region" description="Polar residues" evidence="1">
    <location>
        <begin position="66"/>
        <end position="90"/>
    </location>
</feature>
<evidence type="ECO:0000313" key="2">
    <source>
        <dbReference type="EMBL" id="ASF00370.1"/>
    </source>
</evidence>
<dbReference type="EMBL" id="KY052831">
    <property type="protein sequence ID" value="ASF00370.1"/>
    <property type="molecule type" value="Genomic_DNA"/>
</dbReference>
<feature type="compositionally biased region" description="Polar residues" evidence="1">
    <location>
        <begin position="22"/>
        <end position="32"/>
    </location>
</feature>
<reference evidence="2" key="2">
    <citation type="journal article" date="2017" name="Nat. Commun.">
        <title>Single-virus genomics reveals hidden cosmopolitan and abundant viruses.</title>
        <authorList>
            <person name="Martinez-Hernandez F."/>
            <person name="Fornas O."/>
            <person name="Lluesma Gomez M."/>
            <person name="Bolduc B."/>
            <person name="de la Cruz Pena M.J."/>
            <person name="Martinez J.M."/>
            <person name="Anton J."/>
            <person name="Gasol J.M."/>
            <person name="Rosselli R."/>
            <person name="Rodriguez-Valera F."/>
            <person name="Sullivan M.B."/>
            <person name="Acinas S.G."/>
            <person name="Martinez-Garcia M."/>
        </authorList>
    </citation>
    <scope>NUCLEOTIDE SEQUENCE</scope>
</reference>
<evidence type="ECO:0000256" key="1">
    <source>
        <dbReference type="SAM" id="MobiDB-lite"/>
    </source>
</evidence>
<feature type="compositionally biased region" description="Low complexity" evidence="1">
    <location>
        <begin position="33"/>
        <end position="57"/>
    </location>
</feature>
<reference evidence="2" key="1">
    <citation type="submission" date="2016-10" db="EMBL/GenBank/DDBJ databases">
        <authorList>
            <person name="Varghese N."/>
        </authorList>
    </citation>
    <scope>NUCLEOTIDE SEQUENCE</scope>
</reference>
<proteinExistence type="predicted"/>
<sequence>MENKETIGGFEVFSSPEEMAAAQTNETTNQEAPQQESQVVSEPVQEQPQVESQPQPQADQVADVPQQETLQPEVQTQQEDYSQPEQAESIQYTDQQIEGAVFSYLSEKLGRSIASVDDLAPTPEPLDERVEAIAKFVSETGRAPQEWFTYQSLNTSEMDDVTALKVETALQYPQLNADEVNTLVQSRYKLNPDLHSEDEIKVSQLQMRVDASNAKNKIEEERMRYAAPEPLDATKQNDIESFIDDEWISDMRSQTSELTGLEFDLGGDKTFTFGLDNRYKQELVNKNSRLDEYFDPYVREDGSWDFDSLNSHRAIIDNIDSIVASTYRQGLSDGQKNVVQNAANIQAQTPTQTPTKENPLVEQMKTLLGKGSNKLTFKI</sequence>